<evidence type="ECO:0000313" key="3">
    <source>
        <dbReference type="EMBL" id="CAA9542484.1"/>
    </source>
</evidence>
<dbReference type="EMBL" id="CADCWK010000012">
    <property type="protein sequence ID" value="CAA9542484.1"/>
    <property type="molecule type" value="Genomic_DNA"/>
</dbReference>
<dbReference type="PANTHER" id="PTHR47691:SF3">
    <property type="entry name" value="HTH-TYPE TRANSCRIPTIONAL REGULATOR RV0890C-RELATED"/>
    <property type="match status" value="1"/>
</dbReference>
<dbReference type="InterPro" id="IPR000792">
    <property type="entry name" value="Tscrpt_reg_LuxR_C"/>
</dbReference>
<dbReference type="SMART" id="SM00421">
    <property type="entry name" value="HTH_LUXR"/>
    <property type="match status" value="1"/>
</dbReference>
<dbReference type="Pfam" id="PF00931">
    <property type="entry name" value="NB-ARC"/>
    <property type="match status" value="1"/>
</dbReference>
<feature type="domain" description="HTH luxR-type" evidence="2">
    <location>
        <begin position="752"/>
        <end position="817"/>
    </location>
</feature>
<sequence length="819" mass="88084">MMTAMPPDHPSETPRPVLFPVERDTVPLPEPLTPLIGREREAAAAVELLRRSDIRLLTMTGPGGVGKTRLALQVARDLAGDFEDGVFFVPLAPVIDPDLVILVIAQVLGLHDRNDLPAMRSVVAFLRHRRVLLVLDNVEQVMDAAPQFAEILSACAGVQTLVTSRAPLRLRGERVLPVLPLPTPDPRHLPDPETLSSYAAVEIFVQRTRDVRPDFVLSTENAPAVAEICRLLDGLPLAIELAAARSHVLRPGPLLARLERRLPILTGGPRDLPARQRTMRDAIDWSYDLLTPEEQTLFRRLAVFAGGFDLEAAEAVGKAETGEVMGAGRAGRSPSLTPGIPHPDVAVLDLVASLLDKSLLTRGPRTEQTSSSGESRFGMLETIREYALEWLDASGEIDAIRHRHVAHFLTLVEAAEPHLSGRDQGAWLDRLGDEHHNLRAALSWAVDRGEAETGLRLAGALERFWDHRGHSAEGRRWLEALLSHDQGASPGVRAKALRAVGVLTIEQGDYGPAEAFLDEALALHRETGDAYGTAFTLNALGSVAVYREEYGRAEASFHEALGLLRQVVDRDGIAAVLGQLGYVALLRGEYGRAAVAFEESLELYREVGSELGAGKMLNLLGRALLERGERVHAESLFKEGLPLNRAAGNKGYVAECLEGLAAIAVADGAVERAARLFGVAEALREAIGVPVHAVELPHQQRYLAALAAHPGCTIQEIWAAVRAMPLDQALAEALAEMQPSTVASPLPPGPGSPAPSSNLTPREREVLRLLAAGSSNQAIADALFLSLPTVKGHVSSILAKLGADSRTAAVSQAHRLGLA</sequence>
<dbReference type="SUPFAM" id="SSF52540">
    <property type="entry name" value="P-loop containing nucleoside triphosphate hydrolases"/>
    <property type="match status" value="1"/>
</dbReference>
<proteinExistence type="predicted"/>
<dbReference type="PANTHER" id="PTHR47691">
    <property type="entry name" value="REGULATOR-RELATED"/>
    <property type="match status" value="1"/>
</dbReference>
<dbReference type="PRINTS" id="PR00038">
    <property type="entry name" value="HTHLUXR"/>
</dbReference>
<dbReference type="Gene3D" id="1.10.10.10">
    <property type="entry name" value="Winged helix-like DNA-binding domain superfamily/Winged helix DNA-binding domain"/>
    <property type="match status" value="1"/>
</dbReference>
<dbReference type="PRINTS" id="PR00364">
    <property type="entry name" value="DISEASERSIST"/>
</dbReference>
<dbReference type="Gene3D" id="3.40.50.300">
    <property type="entry name" value="P-loop containing nucleotide triphosphate hydrolases"/>
    <property type="match status" value="1"/>
</dbReference>
<dbReference type="InterPro" id="IPR011990">
    <property type="entry name" value="TPR-like_helical_dom_sf"/>
</dbReference>
<accession>A0A6J4U867</accession>
<dbReference type="SUPFAM" id="SSF48452">
    <property type="entry name" value="TPR-like"/>
    <property type="match status" value="2"/>
</dbReference>
<dbReference type="InterPro" id="IPR019734">
    <property type="entry name" value="TPR_rpt"/>
</dbReference>
<dbReference type="GO" id="GO:0006355">
    <property type="term" value="P:regulation of DNA-templated transcription"/>
    <property type="evidence" value="ECO:0007669"/>
    <property type="project" value="InterPro"/>
</dbReference>
<evidence type="ECO:0000259" key="2">
    <source>
        <dbReference type="PROSITE" id="PS50043"/>
    </source>
</evidence>
<dbReference type="Pfam" id="PF00196">
    <property type="entry name" value="GerE"/>
    <property type="match status" value="1"/>
</dbReference>
<dbReference type="AlphaFoldDB" id="A0A6J4U867"/>
<organism evidence="3">
    <name type="scientific">uncultured Thermomicrobiales bacterium</name>
    <dbReference type="NCBI Taxonomy" id="1645740"/>
    <lineage>
        <taxon>Bacteria</taxon>
        <taxon>Pseudomonadati</taxon>
        <taxon>Thermomicrobiota</taxon>
        <taxon>Thermomicrobia</taxon>
        <taxon>Thermomicrobiales</taxon>
        <taxon>environmental samples</taxon>
    </lineage>
</organism>
<dbReference type="PROSITE" id="PS50043">
    <property type="entry name" value="HTH_LUXR_2"/>
    <property type="match status" value="1"/>
</dbReference>
<feature type="region of interest" description="Disordered" evidence="1">
    <location>
        <begin position="740"/>
        <end position="760"/>
    </location>
</feature>
<reference evidence="3" key="1">
    <citation type="submission" date="2020-02" db="EMBL/GenBank/DDBJ databases">
        <authorList>
            <person name="Meier V. D."/>
        </authorList>
    </citation>
    <scope>NUCLEOTIDE SEQUENCE</scope>
    <source>
        <strain evidence="3">AVDCRST_MAG33</strain>
    </source>
</reference>
<name>A0A6J4U867_9BACT</name>
<dbReference type="SMART" id="SM00028">
    <property type="entry name" value="TPR"/>
    <property type="match status" value="4"/>
</dbReference>
<dbReference type="InterPro" id="IPR036388">
    <property type="entry name" value="WH-like_DNA-bd_sf"/>
</dbReference>
<dbReference type="InterPro" id="IPR002182">
    <property type="entry name" value="NB-ARC"/>
</dbReference>
<dbReference type="Pfam" id="PF13424">
    <property type="entry name" value="TPR_12"/>
    <property type="match status" value="1"/>
</dbReference>
<dbReference type="Gene3D" id="1.25.40.10">
    <property type="entry name" value="Tetratricopeptide repeat domain"/>
    <property type="match status" value="1"/>
</dbReference>
<dbReference type="InterPro" id="IPR016032">
    <property type="entry name" value="Sig_transdc_resp-reg_C-effctor"/>
</dbReference>
<evidence type="ECO:0000256" key="1">
    <source>
        <dbReference type="SAM" id="MobiDB-lite"/>
    </source>
</evidence>
<dbReference type="GO" id="GO:0043531">
    <property type="term" value="F:ADP binding"/>
    <property type="evidence" value="ECO:0007669"/>
    <property type="project" value="InterPro"/>
</dbReference>
<dbReference type="SUPFAM" id="SSF46894">
    <property type="entry name" value="C-terminal effector domain of the bipartite response regulators"/>
    <property type="match status" value="1"/>
</dbReference>
<dbReference type="PROSITE" id="PS00622">
    <property type="entry name" value="HTH_LUXR_1"/>
    <property type="match status" value="1"/>
</dbReference>
<dbReference type="CDD" id="cd06170">
    <property type="entry name" value="LuxR_C_like"/>
    <property type="match status" value="1"/>
</dbReference>
<dbReference type="InterPro" id="IPR027417">
    <property type="entry name" value="P-loop_NTPase"/>
</dbReference>
<gene>
    <name evidence="3" type="ORF">AVDCRST_MAG33-149</name>
</gene>
<protein>
    <recommendedName>
        <fullName evidence="2">HTH luxR-type domain-containing protein</fullName>
    </recommendedName>
</protein>
<dbReference type="GO" id="GO:0003677">
    <property type="term" value="F:DNA binding"/>
    <property type="evidence" value="ECO:0007669"/>
    <property type="project" value="InterPro"/>
</dbReference>